<dbReference type="Proteomes" id="UP000601171">
    <property type="component" value="Unassembled WGS sequence"/>
</dbReference>
<comment type="caution">
    <text evidence="1">The sequence shown here is derived from an EMBL/GenBank/DDBJ whole genome shotgun (WGS) entry which is preliminary data.</text>
</comment>
<proteinExistence type="predicted"/>
<dbReference type="Pfam" id="PF13420">
    <property type="entry name" value="Acetyltransf_4"/>
    <property type="match status" value="1"/>
</dbReference>
<protein>
    <submittedName>
        <fullName evidence="1">GNAT family N-acetyltransferase</fullName>
    </submittedName>
</protein>
<name>A0A926IKB7_9FIRM</name>
<evidence type="ECO:0000313" key="2">
    <source>
        <dbReference type="Proteomes" id="UP000601171"/>
    </source>
</evidence>
<dbReference type="InterPro" id="IPR016181">
    <property type="entry name" value="Acyl_CoA_acyltransferase"/>
</dbReference>
<gene>
    <name evidence="1" type="ORF">H8707_08690</name>
</gene>
<dbReference type="PANTHER" id="PTHR43415">
    <property type="entry name" value="SPERMIDINE N(1)-ACETYLTRANSFERASE"/>
    <property type="match status" value="1"/>
</dbReference>
<dbReference type="AlphaFoldDB" id="A0A926IKB7"/>
<dbReference type="RefSeq" id="WP_262429765.1">
    <property type="nucleotide sequence ID" value="NZ_JACRTG010000018.1"/>
</dbReference>
<organism evidence="1 2">
    <name type="scientific">Paratissierella segnis</name>
    <dbReference type="NCBI Taxonomy" id="2763679"/>
    <lineage>
        <taxon>Bacteria</taxon>
        <taxon>Bacillati</taxon>
        <taxon>Bacillota</taxon>
        <taxon>Tissierellia</taxon>
        <taxon>Tissierellales</taxon>
        <taxon>Tissierellaceae</taxon>
        <taxon>Paratissierella</taxon>
    </lineage>
</organism>
<dbReference type="EMBL" id="JACRTG010000018">
    <property type="protein sequence ID" value="MBC8588316.1"/>
    <property type="molecule type" value="Genomic_DNA"/>
</dbReference>
<dbReference type="SUPFAM" id="SSF55729">
    <property type="entry name" value="Acyl-CoA N-acyltransferases (Nat)"/>
    <property type="match status" value="1"/>
</dbReference>
<dbReference type="PANTHER" id="PTHR43415:SF3">
    <property type="entry name" value="GNAT-FAMILY ACETYLTRANSFERASE"/>
    <property type="match status" value="1"/>
</dbReference>
<evidence type="ECO:0000313" key="1">
    <source>
        <dbReference type="EMBL" id="MBC8588316.1"/>
    </source>
</evidence>
<sequence>MISGDKVYLTAVEREDLPILRKWRNKEEFRKYFREYREISSEMQNNWFDSKVLNDPNTIMFSIRDIITDELLGCCGLCYINWVHRYADLSLYIGFEDSYIDENGIAEESCKLLFKYGFNELGLNKIWTEIYEFDIKKKKLYDTMNFKLDGVLRENYFYDGRWWNSFVLSLLEKDYLKIKSN</sequence>
<keyword evidence="2" id="KW-1185">Reference proteome</keyword>
<accession>A0A926IKB7</accession>
<dbReference type="Gene3D" id="3.40.630.30">
    <property type="match status" value="1"/>
</dbReference>
<reference evidence="1" key="1">
    <citation type="submission" date="2020-08" db="EMBL/GenBank/DDBJ databases">
        <title>Genome public.</title>
        <authorList>
            <person name="Liu C."/>
            <person name="Sun Q."/>
        </authorList>
    </citation>
    <scope>NUCLEOTIDE SEQUENCE</scope>
    <source>
        <strain evidence="1">BX21</strain>
    </source>
</reference>